<protein>
    <submittedName>
        <fullName evidence="1">Uncharacterized protein</fullName>
    </submittedName>
</protein>
<dbReference type="HOGENOM" id="CLU_3368595_0_0_1"/>
<reference evidence="1 2" key="1">
    <citation type="journal article" date="2012" name="Eukaryot. Cell">
        <title>Genome sequence of the fungus Glarea lozoyensis: the first genome sequence of a species from the Helotiaceae family.</title>
        <authorList>
            <person name="Youssar L."/>
            <person name="Gruening B.A."/>
            <person name="Erxleben A."/>
            <person name="Guenther S."/>
            <person name="Huettel W."/>
        </authorList>
    </citation>
    <scope>NUCLEOTIDE SEQUENCE [LARGE SCALE GENOMIC DNA]</scope>
    <source>
        <strain evidence="2">ATCC 74030 / MF5533</strain>
    </source>
</reference>
<sequence length="35" mass="3736">MVVCVVAVDDTLEIFDSCATSFHVAHGPARFVAVE</sequence>
<name>H0EKY0_GLAL7</name>
<evidence type="ECO:0000313" key="1">
    <source>
        <dbReference type="EMBL" id="EHL00823.1"/>
    </source>
</evidence>
<proteinExistence type="predicted"/>
<keyword evidence="2" id="KW-1185">Reference proteome</keyword>
<dbReference type="EMBL" id="AGUE01000073">
    <property type="protein sequence ID" value="EHL00823.1"/>
    <property type="molecule type" value="Genomic_DNA"/>
</dbReference>
<dbReference type="InParanoid" id="H0EKY0"/>
<evidence type="ECO:0000313" key="2">
    <source>
        <dbReference type="Proteomes" id="UP000005446"/>
    </source>
</evidence>
<accession>H0EKY0</accession>
<comment type="caution">
    <text evidence="1">The sequence shown here is derived from an EMBL/GenBank/DDBJ whole genome shotgun (WGS) entry which is preliminary data.</text>
</comment>
<gene>
    <name evidence="1" type="ORF">M7I_3214</name>
</gene>
<dbReference type="AlphaFoldDB" id="H0EKY0"/>
<dbReference type="Proteomes" id="UP000005446">
    <property type="component" value="Unassembled WGS sequence"/>
</dbReference>
<organism evidence="1 2">
    <name type="scientific">Glarea lozoyensis (strain ATCC 74030 / MF5533)</name>
    <dbReference type="NCBI Taxonomy" id="1104152"/>
    <lineage>
        <taxon>Eukaryota</taxon>
        <taxon>Fungi</taxon>
        <taxon>Dikarya</taxon>
        <taxon>Ascomycota</taxon>
        <taxon>Pezizomycotina</taxon>
        <taxon>Leotiomycetes</taxon>
        <taxon>Helotiales</taxon>
        <taxon>Helotiaceae</taxon>
        <taxon>Glarea</taxon>
    </lineage>
</organism>